<keyword evidence="6 10" id="KW-1133">Transmembrane helix</keyword>
<dbReference type="GO" id="GO:0008168">
    <property type="term" value="F:methyltransferase activity"/>
    <property type="evidence" value="ECO:0007669"/>
    <property type="project" value="UniProtKB-KW"/>
</dbReference>
<dbReference type="GO" id="GO:0004190">
    <property type="term" value="F:aspartic-type endopeptidase activity"/>
    <property type="evidence" value="ECO:0007669"/>
    <property type="project" value="UniProtKB-EC"/>
</dbReference>
<dbReference type="Pfam" id="PF01478">
    <property type="entry name" value="Peptidase_A24"/>
    <property type="match status" value="1"/>
</dbReference>
<proteinExistence type="inferred from homology"/>
<comment type="subcellular location">
    <subcellularLocation>
        <location evidence="1">Cell inner membrane</location>
        <topology evidence="1">Multi-pass membrane protein</topology>
    </subcellularLocation>
    <subcellularLocation>
        <location evidence="9">Cell membrane</location>
        <topology evidence="9">Multi-pass membrane protein</topology>
    </subcellularLocation>
</comment>
<evidence type="ECO:0000256" key="7">
    <source>
        <dbReference type="ARBA" id="ARBA00023136"/>
    </source>
</evidence>
<feature type="transmembrane region" description="Helical" evidence="10">
    <location>
        <begin position="234"/>
        <end position="252"/>
    </location>
</feature>
<evidence type="ECO:0000313" key="13">
    <source>
        <dbReference type="EMBL" id="MYM55957.1"/>
    </source>
</evidence>
<keyword evidence="5 9" id="KW-0812">Transmembrane</keyword>
<comment type="catalytic activity">
    <reaction evidence="9">
        <text>Typically cleaves a -Gly-|-Phe- bond to release an N-terminal, basic peptide of 5-8 residues from type IV prepilin, and then N-methylates the new N-terminal amino group, the methyl donor being S-adenosyl-L-methionine.</text>
        <dbReference type="EC" id="3.4.23.43"/>
    </reaction>
</comment>
<keyword evidence="14" id="KW-1185">Reference proteome</keyword>
<keyword evidence="7 10" id="KW-0472">Membrane</keyword>
<dbReference type="GO" id="GO:0032259">
    <property type="term" value="P:methylation"/>
    <property type="evidence" value="ECO:0007669"/>
    <property type="project" value="UniProtKB-KW"/>
</dbReference>
<feature type="transmembrane region" description="Helical" evidence="10">
    <location>
        <begin position="125"/>
        <end position="143"/>
    </location>
</feature>
<comment type="caution">
    <text evidence="13">The sequence shown here is derived from an EMBL/GenBank/DDBJ whole genome shotgun (WGS) entry which is preliminary data.</text>
</comment>
<dbReference type="EMBL" id="WWEN01000004">
    <property type="protein sequence ID" value="MYM55957.1"/>
    <property type="molecule type" value="Genomic_DNA"/>
</dbReference>
<evidence type="ECO:0000256" key="6">
    <source>
        <dbReference type="ARBA" id="ARBA00022989"/>
    </source>
</evidence>
<comment type="similarity">
    <text evidence="2 8">Belongs to the peptidase A24 family.</text>
</comment>
<evidence type="ECO:0000259" key="11">
    <source>
        <dbReference type="Pfam" id="PF01478"/>
    </source>
</evidence>
<evidence type="ECO:0000256" key="3">
    <source>
        <dbReference type="ARBA" id="ARBA00022475"/>
    </source>
</evidence>
<feature type="transmembrane region" description="Helical" evidence="10">
    <location>
        <begin position="188"/>
        <end position="214"/>
    </location>
</feature>
<dbReference type="Proteomes" id="UP000479043">
    <property type="component" value="Unassembled WGS sequence"/>
</dbReference>
<feature type="transmembrane region" description="Helical" evidence="10">
    <location>
        <begin position="6"/>
        <end position="26"/>
    </location>
</feature>
<evidence type="ECO:0000313" key="14">
    <source>
        <dbReference type="Proteomes" id="UP000479043"/>
    </source>
</evidence>
<dbReference type="InterPro" id="IPR000045">
    <property type="entry name" value="Prepilin_IV_endopep_pep"/>
</dbReference>
<dbReference type="AlphaFoldDB" id="A0A6L8LIW4"/>
<keyword evidence="9" id="KW-0489">Methyltransferase</keyword>
<dbReference type="PANTHER" id="PTHR30487">
    <property type="entry name" value="TYPE 4 PREPILIN-LIKE PROTEINS LEADER PEPTIDE-PROCESSING ENZYME"/>
    <property type="match status" value="1"/>
</dbReference>
<accession>A0A6L8LIW4</accession>
<reference evidence="13 14" key="1">
    <citation type="submission" date="2020-01" db="EMBL/GenBank/DDBJ databases">
        <authorList>
            <person name="Chen S."/>
        </authorList>
    </citation>
    <scope>NUCLEOTIDE SEQUENCE [LARGE SCALE GENOMIC DNA]</scope>
    <source>
        <strain evidence="13 14">GS-10</strain>
    </source>
</reference>
<feature type="transmembrane region" description="Helical" evidence="10">
    <location>
        <begin position="149"/>
        <end position="168"/>
    </location>
</feature>
<keyword evidence="3" id="KW-1003">Cell membrane</keyword>
<comment type="function">
    <text evidence="9">Plays an essential role in type IV pili and type II pseudopili formation by proteolytically removing the leader sequence from substrate proteins and subsequently monomethylating the alpha-amino group of the newly exposed N-terminal phenylalanine.</text>
</comment>
<dbReference type="RefSeq" id="WP_160973670.1">
    <property type="nucleotide sequence ID" value="NZ_WWEN01000004.1"/>
</dbReference>
<protein>
    <recommendedName>
        <fullName evidence="9">Prepilin leader peptidase/N-methyltransferase</fullName>
        <ecNumber evidence="9">2.1.1.-</ecNumber>
        <ecNumber evidence="9">3.4.23.43</ecNumber>
    </recommendedName>
</protein>
<keyword evidence="9" id="KW-0378">Hydrolase</keyword>
<evidence type="ECO:0000256" key="5">
    <source>
        <dbReference type="ARBA" id="ARBA00022692"/>
    </source>
</evidence>
<dbReference type="GO" id="GO:0005886">
    <property type="term" value="C:plasma membrane"/>
    <property type="evidence" value="ECO:0007669"/>
    <property type="project" value="UniProtKB-SubCell"/>
</dbReference>
<feature type="domain" description="Prepilin type IV endopeptidase peptidase" evidence="11">
    <location>
        <begin position="107"/>
        <end position="212"/>
    </location>
</feature>
<gene>
    <name evidence="13" type="ORF">GR167_11640</name>
</gene>
<keyword evidence="9" id="KW-0808">Transferase</keyword>
<keyword evidence="9" id="KW-0511">Multifunctional enzyme</keyword>
<sequence length="253" mass="26598">MPAADFTAIFLILIGPFIGSFLALLADRLPRGENVVTSPSTCRSCGTRLGLRDLLPVLSFALNRGRCRHCGAAIPAVTLYTEIAATGAAVLAVLAGGDAVQMWLTALFLWLLLTLAVTDLIWFRLPDLLTGGLFLVALALAWREGRLDMALIGAGVGAGSFLALRIGYRALRGREGLGLGDVKLMAGIGAFTGPADLPSLLLIAALGALSVALFQQVVSDERESRELWSRRLPFGAALCAATALLWLLDALAG</sequence>
<dbReference type="GO" id="GO:0006465">
    <property type="term" value="P:signal peptide processing"/>
    <property type="evidence" value="ECO:0007669"/>
    <property type="project" value="TreeGrafter"/>
</dbReference>
<evidence type="ECO:0000256" key="9">
    <source>
        <dbReference type="RuleBase" id="RU003794"/>
    </source>
</evidence>
<dbReference type="PANTHER" id="PTHR30487:SF0">
    <property type="entry name" value="PREPILIN LEADER PEPTIDASE_N-METHYLTRANSFERASE-RELATED"/>
    <property type="match status" value="1"/>
</dbReference>
<evidence type="ECO:0000256" key="4">
    <source>
        <dbReference type="ARBA" id="ARBA00022519"/>
    </source>
</evidence>
<evidence type="ECO:0000259" key="12">
    <source>
        <dbReference type="Pfam" id="PF06750"/>
    </source>
</evidence>
<dbReference type="EC" id="2.1.1.-" evidence="9"/>
<dbReference type="PRINTS" id="PR00864">
    <property type="entry name" value="PREPILNPTASE"/>
</dbReference>
<dbReference type="InterPro" id="IPR010627">
    <property type="entry name" value="Prepilin_pept_A24_N"/>
</dbReference>
<dbReference type="InterPro" id="IPR014032">
    <property type="entry name" value="Peptidase_A24A_bac"/>
</dbReference>
<evidence type="ECO:0000256" key="10">
    <source>
        <dbReference type="SAM" id="Phobius"/>
    </source>
</evidence>
<keyword evidence="9" id="KW-0645">Protease</keyword>
<dbReference type="EC" id="3.4.23.43" evidence="9"/>
<organism evidence="13 14">
    <name type="scientific">Thalassovita mangrovi</name>
    <dbReference type="NCBI Taxonomy" id="2692236"/>
    <lineage>
        <taxon>Bacteria</taxon>
        <taxon>Pseudomonadati</taxon>
        <taxon>Pseudomonadota</taxon>
        <taxon>Alphaproteobacteria</taxon>
        <taxon>Rhodobacterales</taxon>
        <taxon>Roseobacteraceae</taxon>
        <taxon>Thalassovita</taxon>
    </lineage>
</organism>
<dbReference type="Pfam" id="PF06750">
    <property type="entry name" value="A24_N_bact"/>
    <property type="match status" value="1"/>
</dbReference>
<evidence type="ECO:0000256" key="8">
    <source>
        <dbReference type="RuleBase" id="RU003793"/>
    </source>
</evidence>
<name>A0A6L8LIW4_9RHOB</name>
<evidence type="ECO:0000256" key="2">
    <source>
        <dbReference type="ARBA" id="ARBA00005801"/>
    </source>
</evidence>
<evidence type="ECO:0000256" key="1">
    <source>
        <dbReference type="ARBA" id="ARBA00004429"/>
    </source>
</evidence>
<dbReference type="InterPro" id="IPR050882">
    <property type="entry name" value="Prepilin_peptidase/N-MTase"/>
</dbReference>
<dbReference type="Gene3D" id="1.20.120.1220">
    <property type="match status" value="1"/>
</dbReference>
<feature type="domain" description="Prepilin peptidase A24 N-terminal" evidence="12">
    <location>
        <begin position="13"/>
        <end position="93"/>
    </location>
</feature>
<keyword evidence="4" id="KW-0997">Cell inner membrane</keyword>